<keyword evidence="1" id="KW-0863">Zinc-finger</keyword>
<dbReference type="AlphaFoldDB" id="A0A804IYV2"/>
<dbReference type="PANTHER" id="PTHR46869">
    <property type="entry name" value="C2H2-LIKE ZINC FINGER PROTEIN"/>
    <property type="match status" value="1"/>
</dbReference>
<dbReference type="KEGG" id="mus:103982153"/>
<evidence type="ECO:0000256" key="1">
    <source>
        <dbReference type="PROSITE-ProRule" id="PRU00042"/>
    </source>
</evidence>
<feature type="compositionally biased region" description="Basic and acidic residues" evidence="2">
    <location>
        <begin position="246"/>
        <end position="261"/>
    </location>
</feature>
<accession>A0A804IYV2</accession>
<feature type="region of interest" description="Disordered" evidence="2">
    <location>
        <begin position="197"/>
        <end position="271"/>
    </location>
</feature>
<keyword evidence="6" id="KW-1185">Reference proteome</keyword>
<dbReference type="SUPFAM" id="SSF57667">
    <property type="entry name" value="beta-beta-alpha zinc fingers"/>
    <property type="match status" value="2"/>
</dbReference>
<keyword evidence="1" id="KW-0862">Zinc</keyword>
<dbReference type="Gramene" id="Ma04_t39270.1">
    <property type="protein sequence ID" value="Ma04_p39270.1"/>
    <property type="gene ID" value="Ma04_g39270"/>
</dbReference>
<dbReference type="InParanoid" id="A0A804IYV2"/>
<dbReference type="PANTHER" id="PTHR46869:SF6">
    <property type="entry name" value="C2H2-TYPE DOMAIN-CONTAINING PROTEIN"/>
    <property type="match status" value="1"/>
</dbReference>
<name>A0A804IYV2_MUSAM</name>
<reference evidence="5" key="2">
    <citation type="submission" date="2021-05" db="UniProtKB">
        <authorList>
            <consortium name="EnsemblPlants"/>
        </authorList>
    </citation>
    <scope>IDENTIFICATION</scope>
    <source>
        <strain evidence="5">subsp. malaccensis</strain>
    </source>
</reference>
<organism evidence="5 6">
    <name type="scientific">Musa acuminata subsp. malaccensis</name>
    <name type="common">Wild banana</name>
    <name type="synonym">Musa malaccensis</name>
    <dbReference type="NCBI Taxonomy" id="214687"/>
    <lineage>
        <taxon>Eukaryota</taxon>
        <taxon>Viridiplantae</taxon>
        <taxon>Streptophyta</taxon>
        <taxon>Embryophyta</taxon>
        <taxon>Tracheophyta</taxon>
        <taxon>Spermatophyta</taxon>
        <taxon>Magnoliopsida</taxon>
        <taxon>Liliopsida</taxon>
        <taxon>Zingiberales</taxon>
        <taxon>Musaceae</taxon>
        <taxon>Musa</taxon>
    </lineage>
</organism>
<dbReference type="SMART" id="SM00355">
    <property type="entry name" value="ZnF_C2H2"/>
    <property type="match status" value="4"/>
</dbReference>
<evidence type="ECO:0000313" key="4">
    <source>
        <dbReference type="EMBL" id="CAG1844734.1"/>
    </source>
</evidence>
<evidence type="ECO:0000259" key="3">
    <source>
        <dbReference type="PROSITE" id="PS50157"/>
    </source>
</evidence>
<dbReference type="Pfam" id="PF13912">
    <property type="entry name" value="zf-C2H2_6"/>
    <property type="match status" value="4"/>
</dbReference>
<dbReference type="EnsemblPlants" id="Ma04_t39270.1">
    <property type="protein sequence ID" value="Ma04_p39270.1"/>
    <property type="gene ID" value="Ma04_g39270"/>
</dbReference>
<dbReference type="InterPro" id="IPR013087">
    <property type="entry name" value="Znf_C2H2_type"/>
</dbReference>
<dbReference type="EMBL" id="HG996469">
    <property type="protein sequence ID" value="CAG1844734.1"/>
    <property type="molecule type" value="Genomic_DNA"/>
</dbReference>
<dbReference type="GO" id="GO:0008270">
    <property type="term" value="F:zinc ion binding"/>
    <property type="evidence" value="ECO:0007669"/>
    <property type="project" value="UniProtKB-KW"/>
</dbReference>
<feature type="region of interest" description="Disordered" evidence="2">
    <location>
        <begin position="128"/>
        <end position="153"/>
    </location>
</feature>
<protein>
    <submittedName>
        <fullName evidence="4">(wild Malaysian banana) hypothetical protein</fullName>
    </submittedName>
</protein>
<feature type="domain" description="C2H2-type" evidence="3">
    <location>
        <begin position="299"/>
        <end position="326"/>
    </location>
</feature>
<dbReference type="OrthoDB" id="9451254at2759"/>
<reference evidence="4" key="1">
    <citation type="submission" date="2021-03" db="EMBL/GenBank/DDBJ databases">
        <authorList>
            <consortium name="Genoscope - CEA"/>
            <person name="William W."/>
        </authorList>
    </citation>
    <scope>NUCLEOTIDE SEQUENCE</scope>
    <source>
        <strain evidence="4">Doubled-haploid Pahang</strain>
    </source>
</reference>
<proteinExistence type="predicted"/>
<dbReference type="Gene3D" id="3.30.160.60">
    <property type="entry name" value="Classic Zinc Finger"/>
    <property type="match status" value="2"/>
</dbReference>
<dbReference type="PROSITE" id="PS50157">
    <property type="entry name" value="ZINC_FINGER_C2H2_2"/>
    <property type="match status" value="4"/>
</dbReference>
<evidence type="ECO:0000313" key="5">
    <source>
        <dbReference type="EnsemblPlants" id="Ma04_p39270.1"/>
    </source>
</evidence>
<feature type="compositionally biased region" description="Basic and acidic residues" evidence="2">
    <location>
        <begin position="197"/>
        <end position="234"/>
    </location>
</feature>
<feature type="region of interest" description="Disordered" evidence="2">
    <location>
        <begin position="41"/>
        <end position="66"/>
    </location>
</feature>
<dbReference type="OMA" id="MANCLMM"/>
<feature type="domain" description="C2H2-type" evidence="3">
    <location>
        <begin position="74"/>
        <end position="102"/>
    </location>
</feature>
<evidence type="ECO:0000313" key="6">
    <source>
        <dbReference type="Proteomes" id="UP000012960"/>
    </source>
</evidence>
<gene>
    <name evidence="4" type="ORF">GSMUA_145290.1</name>
</gene>
<dbReference type="InterPro" id="IPR036236">
    <property type="entry name" value="Znf_C2H2_sf"/>
</dbReference>
<sequence length="463" mass="50264">MEGDRLPPPPSAVHRCKFCKKSFPCGRSLGGHMRSHGNLAIVGDGDERPQSSYGLRENPKKTWRLSDSGGGDGEKCCGECGKEFLSWRALFGHMKCHSGRPNHASEAAVEELEKQSNCEVTPIAVPRRRRRTRRTPAAASCSLSGSERDREDEDGAISLMMLSRDVGRWGSGGSGSSESSVKNSVVLETGDFVLDGTERKGSELDDANRNGFKKMESDASDDHFAGDDLDELKKPKICSSDTDDFDGSRDEARKGRPERNDPNSLSIAPKNDLEAVKCSSSGIDAKLETDHATEKRSRFECAACKKTFGSYQALGGHRASYKRTKNCPGSRTDGSKNSTATEELVDRGEVSESSLGWSRKSKEHECLICGKVFSSGQALGGHKRRHLVATSDAAGNAAYHILIQQQQQQQQQPHEMSDLLDLNLPATAADGDSNSTNAGSTESKSWWIGENLKHETLVGVVSN</sequence>
<feature type="region of interest" description="Disordered" evidence="2">
    <location>
        <begin position="324"/>
        <end position="347"/>
    </location>
</feature>
<feature type="domain" description="C2H2-type" evidence="3">
    <location>
        <begin position="14"/>
        <end position="36"/>
    </location>
</feature>
<dbReference type="PROSITE" id="PS00028">
    <property type="entry name" value="ZINC_FINGER_C2H2_1"/>
    <property type="match status" value="3"/>
</dbReference>
<keyword evidence="1" id="KW-0479">Metal-binding</keyword>
<evidence type="ECO:0000256" key="2">
    <source>
        <dbReference type="SAM" id="MobiDB-lite"/>
    </source>
</evidence>
<dbReference type="Proteomes" id="UP000012960">
    <property type="component" value="Unplaced"/>
</dbReference>
<feature type="domain" description="C2H2-type" evidence="3">
    <location>
        <begin position="364"/>
        <end position="386"/>
    </location>
</feature>